<protein>
    <submittedName>
        <fullName evidence="2">Acriflavin resistance protein</fullName>
    </submittedName>
</protein>
<keyword evidence="1" id="KW-1133">Transmembrane helix</keyword>
<dbReference type="SUPFAM" id="SSF82693">
    <property type="entry name" value="Multidrug efflux transporter AcrB pore domain, PN1, PN2, PC1 and PC2 subdomains"/>
    <property type="match status" value="2"/>
</dbReference>
<keyword evidence="3" id="KW-1185">Reference proteome</keyword>
<dbReference type="Gene3D" id="3.30.2090.10">
    <property type="entry name" value="Multidrug efflux transporter AcrB TolC docking domain, DN and DC subdomains"/>
    <property type="match status" value="2"/>
</dbReference>
<feature type="transmembrane region" description="Helical" evidence="1">
    <location>
        <begin position="593"/>
        <end position="615"/>
    </location>
</feature>
<feature type="transmembrane region" description="Helical" evidence="1">
    <location>
        <begin position="1098"/>
        <end position="1115"/>
    </location>
</feature>
<feature type="transmembrane region" description="Helical" evidence="1">
    <location>
        <begin position="464"/>
        <end position="485"/>
    </location>
</feature>
<feature type="transmembrane region" description="Helical" evidence="1">
    <location>
        <begin position="428"/>
        <end position="452"/>
    </location>
</feature>
<organism evidence="2 3">
    <name type="scientific">Rhodobium orientis</name>
    <dbReference type="NCBI Taxonomy" id="34017"/>
    <lineage>
        <taxon>Bacteria</taxon>
        <taxon>Pseudomonadati</taxon>
        <taxon>Pseudomonadota</taxon>
        <taxon>Alphaproteobacteria</taxon>
        <taxon>Hyphomicrobiales</taxon>
        <taxon>Rhodobiaceae</taxon>
        <taxon>Rhodobium</taxon>
    </lineage>
</organism>
<evidence type="ECO:0000313" key="3">
    <source>
        <dbReference type="Proteomes" id="UP000249299"/>
    </source>
</evidence>
<feature type="transmembrane region" description="Helical" evidence="1">
    <location>
        <begin position="335"/>
        <end position="355"/>
    </location>
</feature>
<reference evidence="2 3" key="1">
    <citation type="submission" date="2017-07" db="EMBL/GenBank/DDBJ databases">
        <title>Draft Genome Sequences of Select Purple Nonsulfur Bacteria.</title>
        <authorList>
            <person name="Lasarre B."/>
            <person name="Mckinlay J.B."/>
        </authorList>
    </citation>
    <scope>NUCLEOTIDE SEQUENCE [LARGE SCALE GENOMIC DNA]</scope>
    <source>
        <strain evidence="2 3">DSM 11290</strain>
    </source>
</reference>
<feature type="transmembrane region" description="Helical" evidence="1">
    <location>
        <begin position="361"/>
        <end position="380"/>
    </location>
</feature>
<keyword evidence="1" id="KW-0472">Membrane</keyword>
<dbReference type="AlphaFoldDB" id="A0A327JQC5"/>
<feature type="transmembrane region" description="Helical" evidence="1">
    <location>
        <begin position="661"/>
        <end position="681"/>
    </location>
</feature>
<dbReference type="EMBL" id="NPEV01000022">
    <property type="protein sequence ID" value="RAI27072.1"/>
    <property type="molecule type" value="Genomic_DNA"/>
</dbReference>
<dbReference type="GO" id="GO:0005886">
    <property type="term" value="C:plasma membrane"/>
    <property type="evidence" value="ECO:0007669"/>
    <property type="project" value="TreeGrafter"/>
</dbReference>
<name>A0A327JQC5_9HYPH</name>
<feature type="transmembrane region" description="Helical" evidence="1">
    <location>
        <begin position="1127"/>
        <end position="1152"/>
    </location>
</feature>
<dbReference type="OrthoDB" id="9806532at2"/>
<feature type="transmembrane region" description="Helical" evidence="1">
    <location>
        <begin position="20"/>
        <end position="38"/>
    </location>
</feature>
<dbReference type="PANTHER" id="PTHR32063:SF33">
    <property type="entry name" value="RND SUPERFAMILY EFFLUX PUMP PERMEASE COMPONENT"/>
    <property type="match status" value="1"/>
</dbReference>
<dbReference type="GO" id="GO:0042910">
    <property type="term" value="F:xenobiotic transmembrane transporter activity"/>
    <property type="evidence" value="ECO:0007669"/>
    <property type="project" value="TreeGrafter"/>
</dbReference>
<evidence type="ECO:0000256" key="1">
    <source>
        <dbReference type="SAM" id="Phobius"/>
    </source>
</evidence>
<dbReference type="InterPro" id="IPR001036">
    <property type="entry name" value="Acrflvin-R"/>
</dbReference>
<dbReference type="Gene3D" id="1.20.1640.10">
    <property type="entry name" value="Multidrug efflux transporter AcrB transmembrane domain"/>
    <property type="match status" value="3"/>
</dbReference>
<keyword evidence="1" id="KW-0812">Transmembrane</keyword>
<feature type="transmembrane region" description="Helical" evidence="1">
    <location>
        <begin position="557"/>
        <end position="581"/>
    </location>
</feature>
<dbReference type="Proteomes" id="UP000249299">
    <property type="component" value="Unassembled WGS sequence"/>
</dbReference>
<dbReference type="PRINTS" id="PR00702">
    <property type="entry name" value="ACRIFLAVINRP"/>
</dbReference>
<dbReference type="Pfam" id="PF00873">
    <property type="entry name" value="ACR_tran"/>
    <property type="match status" value="2"/>
</dbReference>
<feature type="transmembrane region" description="Helical" evidence="1">
    <location>
        <begin position="1000"/>
        <end position="1018"/>
    </location>
</feature>
<dbReference type="SUPFAM" id="SSF82714">
    <property type="entry name" value="Multidrug efflux transporter AcrB TolC docking domain, DN and DC subdomains"/>
    <property type="match status" value="1"/>
</dbReference>
<gene>
    <name evidence="2" type="ORF">CH339_11390</name>
</gene>
<dbReference type="Gene3D" id="3.30.70.1430">
    <property type="entry name" value="Multidrug efflux transporter AcrB pore domain"/>
    <property type="match status" value="2"/>
</dbReference>
<dbReference type="PANTHER" id="PTHR32063">
    <property type="match status" value="1"/>
</dbReference>
<dbReference type="Gene3D" id="3.30.70.1320">
    <property type="entry name" value="Multidrug efflux transporter AcrB pore domain like"/>
    <property type="match status" value="1"/>
</dbReference>
<feature type="transmembrane region" description="Helical" evidence="1">
    <location>
        <begin position="1050"/>
        <end position="1071"/>
    </location>
</feature>
<sequence length="1176" mass="127027">MNWPRDDRSGVVSLFVRHPNAANLLMVLMLMAGVFALGRIPIQFFPTLEVKNITITVAWPGASAEDVEANVLGAIEPEVRFLDGVTDVESSAREGSGSIILEFDQHTDMQKALSDVESAIAQVTTLPEDSETPKVSFRRWFDRVARVSISGPFSEAAMKAFAKRMRDDLIERGVDQVTFNGMRDEEFRIEVPERELRRLGLTVSDVATKLSGNTRDLPSGQVEGDVEKQLRAETGGETVEGLSGINVKTFPTGERVLLRDIAKVEKSFDKDALRGFAFGEPAIELTVSRSIATDTLTAARILNDYLQEVRPTLPSTLKVAVYDDRSTSLKGRIELLFRNGVQGLIVVVAILFVFLNARIAFWVAAGIPVAMMATIGFMYVSGQTINMISLFALIMTLGIIVDDAIVVGEHTATRSSLGDDPVTAAELGAGHMITPVMGASLTTIAAFAPILLVRDTVGQIMGALPLVVIAVIIASIIECFFVLPGHLAHSLGRRRSSRWSFWRQFLIALIIAVTITVLPADLALPGGPSDKDFAEAVAALTDGAGGIATMMGEAVRLFFSAVSLALLWLAYGALTLAVAIGHGMAALRAAVPVWAVTALVAVGAFGIAGLIEAFFQAMGRRRRRREGQGSRGFRRAFDAGFGRFRDGPFNKMVTAAYHWRYMTIAVAASLLIVFGYGFVFGGRVGFVFFPSPEAEVIRGTIEFNAGISEDRAIAGIRDLEAALLKTEKQLTGGKEDLIVASFVTLGKAGRARGDNVAEVDVQLTPSEARSIRTPEIIKAWREGAPDIVGVKRLAIYARRGGPPGRDIDIQLVDGPPETLKAAAHEAITLLSGFPGVSGVADDLPYGKPELVMTLTPRGAALGFTIEDIGRQIRNSFEGAIARRIGIGDEEVIIRVVKKMREQGDAQLRSLELRTPAGDFVPLMEAVNMTERQGFSVIQREDGRSSVSVTADVDFDVTSNQEIIDKLNAGPLPELTNRYGINYRFSGRAEERMKAFEDLKIGILLALGVIYIILAWIFASYWRPLAVMLIIPFGLVGAVVGHYLMGFKLTVMSLISLLGLAGILVNDSIILVSRIDERARDGDDLEHAAIGASRDRLRAVLLTSLTTIGGLAPLMTEQNIQAQFLLPMAITIVFGLAVATLLVLFLVPALIGIGGDVRTGLRGLYGRRDGRGFLPAE</sequence>
<dbReference type="SUPFAM" id="SSF82866">
    <property type="entry name" value="Multidrug efflux transporter AcrB transmembrane domain"/>
    <property type="match status" value="2"/>
</dbReference>
<feature type="transmembrane region" description="Helical" evidence="1">
    <location>
        <begin position="387"/>
        <end position="408"/>
    </location>
</feature>
<comment type="caution">
    <text evidence="2">The sequence shown here is derived from an EMBL/GenBank/DDBJ whole genome shotgun (WGS) entry which is preliminary data.</text>
</comment>
<proteinExistence type="predicted"/>
<accession>A0A327JQC5</accession>
<feature type="transmembrane region" description="Helical" evidence="1">
    <location>
        <begin position="505"/>
        <end position="524"/>
    </location>
</feature>
<dbReference type="InterPro" id="IPR027463">
    <property type="entry name" value="AcrB_DN_DC_subdom"/>
</dbReference>
<dbReference type="Gene3D" id="3.30.70.1440">
    <property type="entry name" value="Multidrug efflux transporter AcrB pore domain"/>
    <property type="match status" value="1"/>
</dbReference>
<feature type="transmembrane region" description="Helical" evidence="1">
    <location>
        <begin position="1025"/>
        <end position="1044"/>
    </location>
</feature>
<dbReference type="RefSeq" id="WP_111434491.1">
    <property type="nucleotide sequence ID" value="NZ_JACIGG010000022.1"/>
</dbReference>
<evidence type="ECO:0000313" key="2">
    <source>
        <dbReference type="EMBL" id="RAI27072.1"/>
    </source>
</evidence>